<accession>A0A452Y2R3</accession>
<dbReference type="AlphaFoldDB" id="A0A452Y2R3"/>
<reference evidence="3" key="2">
    <citation type="journal article" date="2017" name="Nat. Plants">
        <title>The Aegilops tauschii genome reveals multiple impacts of transposons.</title>
        <authorList>
            <person name="Zhao G."/>
            <person name="Zou C."/>
            <person name="Li K."/>
            <person name="Wang K."/>
            <person name="Li T."/>
            <person name="Gao L."/>
            <person name="Zhang X."/>
            <person name="Wang H."/>
            <person name="Yang Z."/>
            <person name="Liu X."/>
            <person name="Jiang W."/>
            <person name="Mao L."/>
            <person name="Kong X."/>
            <person name="Jiao Y."/>
            <person name="Jia J."/>
        </authorList>
    </citation>
    <scope>NUCLEOTIDE SEQUENCE [LARGE SCALE GENOMIC DNA]</scope>
    <source>
        <strain evidence="3">cv. AL8/78</strain>
    </source>
</reference>
<dbReference type="EnsemblPlants" id="AET1Gv20266100.1">
    <property type="protein sequence ID" value="AET1Gv20266100.1"/>
    <property type="gene ID" value="AET1Gv20266100"/>
</dbReference>
<evidence type="ECO:0000313" key="2">
    <source>
        <dbReference type="EnsemblPlants" id="AET1Gv20266100.1"/>
    </source>
</evidence>
<dbReference type="Proteomes" id="UP000015105">
    <property type="component" value="Chromosome 1D"/>
</dbReference>
<name>A0A452Y2R3_AEGTS</name>
<evidence type="ECO:0000259" key="1">
    <source>
        <dbReference type="Pfam" id="PF12617"/>
    </source>
</evidence>
<proteinExistence type="predicted"/>
<reference evidence="3" key="1">
    <citation type="journal article" date="2014" name="Science">
        <title>Ancient hybridizations among the ancestral genomes of bread wheat.</title>
        <authorList>
            <consortium name="International Wheat Genome Sequencing Consortium,"/>
            <person name="Marcussen T."/>
            <person name="Sandve S.R."/>
            <person name="Heier L."/>
            <person name="Spannagl M."/>
            <person name="Pfeifer M."/>
            <person name="Jakobsen K.S."/>
            <person name="Wulff B.B."/>
            <person name="Steuernagel B."/>
            <person name="Mayer K.F."/>
            <person name="Olsen O.A."/>
        </authorList>
    </citation>
    <scope>NUCLEOTIDE SEQUENCE [LARGE SCALE GENOMIC DNA]</scope>
    <source>
        <strain evidence="3">cv. AL8/78</strain>
    </source>
</reference>
<dbReference type="Pfam" id="PF12617">
    <property type="entry name" value="LdpA_C"/>
    <property type="match status" value="1"/>
</dbReference>
<reference evidence="2" key="3">
    <citation type="journal article" date="2017" name="Nature">
        <title>Genome sequence of the progenitor of the wheat D genome Aegilops tauschii.</title>
        <authorList>
            <person name="Luo M.C."/>
            <person name="Gu Y.Q."/>
            <person name="Puiu D."/>
            <person name="Wang H."/>
            <person name="Twardziok S.O."/>
            <person name="Deal K.R."/>
            <person name="Huo N."/>
            <person name="Zhu T."/>
            <person name="Wang L."/>
            <person name="Wang Y."/>
            <person name="McGuire P.E."/>
            <person name="Liu S."/>
            <person name="Long H."/>
            <person name="Ramasamy R.K."/>
            <person name="Rodriguez J.C."/>
            <person name="Van S.L."/>
            <person name="Yuan L."/>
            <person name="Wang Z."/>
            <person name="Xia Z."/>
            <person name="Xiao L."/>
            <person name="Anderson O.D."/>
            <person name="Ouyang S."/>
            <person name="Liang Y."/>
            <person name="Zimin A.V."/>
            <person name="Pertea G."/>
            <person name="Qi P."/>
            <person name="Bennetzen J.L."/>
            <person name="Dai X."/>
            <person name="Dawson M.W."/>
            <person name="Muller H.G."/>
            <person name="Kugler K."/>
            <person name="Rivarola-Duarte L."/>
            <person name="Spannagl M."/>
            <person name="Mayer K.F.X."/>
            <person name="Lu F.H."/>
            <person name="Bevan M.W."/>
            <person name="Leroy P."/>
            <person name="Li P."/>
            <person name="You F.M."/>
            <person name="Sun Q."/>
            <person name="Liu Z."/>
            <person name="Lyons E."/>
            <person name="Wicker T."/>
            <person name="Salzberg S.L."/>
            <person name="Devos K.M."/>
            <person name="Dvorak J."/>
        </authorList>
    </citation>
    <scope>NUCLEOTIDE SEQUENCE [LARGE SCALE GENOMIC DNA]</scope>
    <source>
        <strain evidence="2">cv. AL8/78</strain>
    </source>
</reference>
<reference evidence="2" key="4">
    <citation type="submission" date="2019-03" db="UniProtKB">
        <authorList>
            <consortium name="EnsemblPlants"/>
        </authorList>
    </citation>
    <scope>IDENTIFICATION</scope>
</reference>
<feature type="domain" description="Iron-sulphur binding protein LdpA C-terminal" evidence="1">
    <location>
        <begin position="4"/>
        <end position="63"/>
    </location>
</feature>
<dbReference type="Gramene" id="AET1Gv20266100.1">
    <property type="protein sequence ID" value="AET1Gv20266100.1"/>
    <property type="gene ID" value="AET1Gv20266100"/>
</dbReference>
<evidence type="ECO:0000313" key="3">
    <source>
        <dbReference type="Proteomes" id="UP000015105"/>
    </source>
</evidence>
<sequence length="87" mass="9668">PNAGASTIDFMNAIYTIMQSNLEGYNLWQLDGRPMSGDIGRGATRETVSFAVDLTSVPDRPLGLLSAGWWHQLIHCRLLKESWSFQG</sequence>
<protein>
    <recommendedName>
        <fullName evidence="1">Iron-sulphur binding protein LdpA C-terminal domain-containing protein</fullName>
    </recommendedName>
</protein>
<dbReference type="InterPro" id="IPR021039">
    <property type="entry name" value="Fe-S-bd_prot_LdpA_C"/>
</dbReference>
<reference evidence="2" key="5">
    <citation type="journal article" date="2021" name="G3 (Bethesda)">
        <title>Aegilops tauschii genome assembly Aet v5.0 features greater sequence contiguity and improved annotation.</title>
        <authorList>
            <person name="Wang L."/>
            <person name="Zhu T."/>
            <person name="Rodriguez J.C."/>
            <person name="Deal K.R."/>
            <person name="Dubcovsky J."/>
            <person name="McGuire P.E."/>
            <person name="Lux T."/>
            <person name="Spannagl M."/>
            <person name="Mayer K.F.X."/>
            <person name="Baldrich P."/>
            <person name="Meyers B.C."/>
            <person name="Huo N."/>
            <person name="Gu Y.Q."/>
            <person name="Zhou H."/>
            <person name="Devos K.M."/>
            <person name="Bennetzen J.L."/>
            <person name="Unver T."/>
            <person name="Budak H."/>
            <person name="Gulick P.J."/>
            <person name="Galiba G."/>
            <person name="Kalapos B."/>
            <person name="Nelson D.R."/>
            <person name="Li P."/>
            <person name="You F.M."/>
            <person name="Luo M.C."/>
            <person name="Dvorak J."/>
        </authorList>
    </citation>
    <scope>NUCLEOTIDE SEQUENCE [LARGE SCALE GENOMIC DNA]</scope>
    <source>
        <strain evidence="2">cv. AL8/78</strain>
    </source>
</reference>
<keyword evidence="3" id="KW-1185">Reference proteome</keyword>
<organism evidence="2 3">
    <name type="scientific">Aegilops tauschii subsp. strangulata</name>
    <name type="common">Goatgrass</name>
    <dbReference type="NCBI Taxonomy" id="200361"/>
    <lineage>
        <taxon>Eukaryota</taxon>
        <taxon>Viridiplantae</taxon>
        <taxon>Streptophyta</taxon>
        <taxon>Embryophyta</taxon>
        <taxon>Tracheophyta</taxon>
        <taxon>Spermatophyta</taxon>
        <taxon>Magnoliopsida</taxon>
        <taxon>Liliopsida</taxon>
        <taxon>Poales</taxon>
        <taxon>Poaceae</taxon>
        <taxon>BOP clade</taxon>
        <taxon>Pooideae</taxon>
        <taxon>Triticodae</taxon>
        <taxon>Triticeae</taxon>
        <taxon>Triticinae</taxon>
        <taxon>Aegilops</taxon>
    </lineage>
</organism>